<reference evidence="5 6" key="1">
    <citation type="submission" date="2018-06" db="EMBL/GenBank/DDBJ databases">
        <title>Complete Genome Sequence of the Microcystin-Degrading Bacterium Sphingosinicella microcystinivorans Strain B-9.</title>
        <authorList>
            <person name="Jin H."/>
            <person name="Nishizawa T."/>
            <person name="Guo Y."/>
            <person name="Nishizawa A."/>
            <person name="Park H."/>
            <person name="Kato H."/>
            <person name="Tsuji K."/>
            <person name="Harada K."/>
        </authorList>
    </citation>
    <scope>NUCLEOTIDE SEQUENCE [LARGE SCALE GENOMIC DNA]</scope>
    <source>
        <strain evidence="5 6">B9</strain>
    </source>
</reference>
<dbReference type="SMART" id="SM00448">
    <property type="entry name" value="REC"/>
    <property type="match status" value="1"/>
</dbReference>
<dbReference type="InterPro" id="IPR011006">
    <property type="entry name" value="CheY-like_superfamily"/>
</dbReference>
<dbReference type="PANTHER" id="PTHR44591">
    <property type="entry name" value="STRESS RESPONSE REGULATOR PROTEIN 1"/>
    <property type="match status" value="1"/>
</dbReference>
<evidence type="ECO:0000256" key="1">
    <source>
        <dbReference type="ARBA" id="ARBA00022553"/>
    </source>
</evidence>
<gene>
    <name evidence="5" type="ORF">SmB9_31550</name>
</gene>
<dbReference type="Gene3D" id="3.40.50.2300">
    <property type="match status" value="1"/>
</dbReference>
<evidence type="ECO:0000256" key="2">
    <source>
        <dbReference type="PROSITE-ProRule" id="PRU00169"/>
    </source>
</evidence>
<dbReference type="Proteomes" id="UP000275727">
    <property type="component" value="Chromosome"/>
</dbReference>
<dbReference type="EMBL" id="AP018711">
    <property type="protein sequence ID" value="BBE35497.1"/>
    <property type="molecule type" value="Genomic_DNA"/>
</dbReference>
<organism evidence="5 6">
    <name type="scientific">Sphingosinicella microcystinivorans</name>
    <dbReference type="NCBI Taxonomy" id="335406"/>
    <lineage>
        <taxon>Bacteria</taxon>
        <taxon>Pseudomonadati</taxon>
        <taxon>Pseudomonadota</taxon>
        <taxon>Alphaproteobacteria</taxon>
        <taxon>Sphingomonadales</taxon>
        <taxon>Sphingosinicellaceae</taxon>
        <taxon>Sphingosinicella</taxon>
    </lineage>
</organism>
<evidence type="ECO:0000259" key="4">
    <source>
        <dbReference type="PROSITE" id="PS50110"/>
    </source>
</evidence>
<evidence type="ECO:0000313" key="5">
    <source>
        <dbReference type="EMBL" id="BBE35497.1"/>
    </source>
</evidence>
<accession>A0AAD1D7T7</accession>
<feature type="compositionally biased region" description="Low complexity" evidence="3">
    <location>
        <begin position="106"/>
        <end position="115"/>
    </location>
</feature>
<proteinExistence type="predicted"/>
<dbReference type="PANTHER" id="PTHR44591:SF25">
    <property type="entry name" value="CHEMOTAXIS TWO-COMPONENT RESPONSE REGULATOR"/>
    <property type="match status" value="1"/>
</dbReference>
<dbReference type="PROSITE" id="PS50110">
    <property type="entry name" value="RESPONSE_REGULATORY"/>
    <property type="match status" value="1"/>
</dbReference>
<dbReference type="Pfam" id="PF00072">
    <property type="entry name" value="Response_reg"/>
    <property type="match status" value="1"/>
</dbReference>
<keyword evidence="1 2" id="KW-0597">Phosphoprotein</keyword>
<dbReference type="AlphaFoldDB" id="A0AAD1D7T7"/>
<protein>
    <recommendedName>
        <fullName evidence="4">Response regulatory domain-containing protein</fullName>
    </recommendedName>
</protein>
<dbReference type="KEGG" id="smic:SmB9_31550"/>
<dbReference type="InterPro" id="IPR001789">
    <property type="entry name" value="Sig_transdc_resp-reg_receiver"/>
</dbReference>
<evidence type="ECO:0000256" key="3">
    <source>
        <dbReference type="SAM" id="MobiDB-lite"/>
    </source>
</evidence>
<name>A0AAD1D7T7_SPHMI</name>
<feature type="compositionally biased region" description="Basic and acidic residues" evidence="3">
    <location>
        <begin position="116"/>
        <end position="130"/>
    </location>
</feature>
<dbReference type="GO" id="GO:0000160">
    <property type="term" value="P:phosphorelay signal transduction system"/>
    <property type="evidence" value="ECO:0007669"/>
    <property type="project" value="InterPro"/>
</dbReference>
<evidence type="ECO:0000313" key="6">
    <source>
        <dbReference type="Proteomes" id="UP000275727"/>
    </source>
</evidence>
<feature type="region of interest" description="Disordered" evidence="3">
    <location>
        <begin position="106"/>
        <end position="130"/>
    </location>
</feature>
<dbReference type="InterPro" id="IPR050595">
    <property type="entry name" value="Bact_response_regulator"/>
</dbReference>
<dbReference type="SUPFAM" id="SSF52172">
    <property type="entry name" value="CheY-like"/>
    <property type="match status" value="1"/>
</dbReference>
<feature type="domain" description="Response regulatory" evidence="4">
    <location>
        <begin position="136"/>
        <end position="248"/>
    </location>
</feature>
<feature type="modified residue" description="4-aspartylphosphate" evidence="2">
    <location>
        <position position="184"/>
    </location>
</feature>
<sequence>MEYGQSRVMDALPRLIWTMDTDGGVKFVGNCRLEYAGRTRSMGRQTALRSLKHSGDRRAGQKICRETFEYSLSAARAIRRRNSAAPAARSMPSQMKAVSALRLPTPRGAAAPTTPEVDKPACPREYNEDKMKNKNTVGVVDDDESVRESLPDLLESFGFQTQAFESAEDFLQFGDDDPGCLILDIAMPGMSGPELQQELARQERDIPIVFISAHAADLIPALLEKGAVACLAKPFSEEELVDAVRAALARN</sequence>